<reference evidence="2" key="1">
    <citation type="submission" date="2020-03" db="EMBL/GenBank/DDBJ databases">
        <authorList>
            <person name="Weist P."/>
        </authorList>
    </citation>
    <scope>NUCLEOTIDE SEQUENCE</scope>
</reference>
<evidence type="ECO:0000313" key="3">
    <source>
        <dbReference type="Proteomes" id="UP001153269"/>
    </source>
</evidence>
<comment type="caution">
    <text evidence="2">The sequence shown here is derived from an EMBL/GenBank/DDBJ whole genome shotgun (WGS) entry which is preliminary data.</text>
</comment>
<dbReference type="Proteomes" id="UP001153269">
    <property type="component" value="Unassembled WGS sequence"/>
</dbReference>
<feature type="region of interest" description="Disordered" evidence="1">
    <location>
        <begin position="70"/>
        <end position="105"/>
    </location>
</feature>
<organism evidence="2 3">
    <name type="scientific">Pleuronectes platessa</name>
    <name type="common">European plaice</name>
    <dbReference type="NCBI Taxonomy" id="8262"/>
    <lineage>
        <taxon>Eukaryota</taxon>
        <taxon>Metazoa</taxon>
        <taxon>Chordata</taxon>
        <taxon>Craniata</taxon>
        <taxon>Vertebrata</taxon>
        <taxon>Euteleostomi</taxon>
        <taxon>Actinopterygii</taxon>
        <taxon>Neopterygii</taxon>
        <taxon>Teleostei</taxon>
        <taxon>Neoteleostei</taxon>
        <taxon>Acanthomorphata</taxon>
        <taxon>Carangaria</taxon>
        <taxon>Pleuronectiformes</taxon>
        <taxon>Pleuronectoidei</taxon>
        <taxon>Pleuronectidae</taxon>
        <taxon>Pleuronectes</taxon>
    </lineage>
</organism>
<dbReference type="AlphaFoldDB" id="A0A9N7VZL0"/>
<accession>A0A9N7VZL0</accession>
<proteinExistence type="predicted"/>
<evidence type="ECO:0000256" key="1">
    <source>
        <dbReference type="SAM" id="MobiDB-lite"/>
    </source>
</evidence>
<protein>
    <submittedName>
        <fullName evidence="2">Uncharacterized protein</fullName>
    </submittedName>
</protein>
<sequence length="119" mass="12758">MEEKKGARSSGIHSGGVVADMLQIPACSAGNELPPPGAGLTEQLGIQDNLNKEETQEAAHSTWRRPIVLLHQPHSYSPTATAPQPQPHSHSPTATAPQPQPHSHSPTAVTWLRVYILLL</sequence>
<evidence type="ECO:0000313" key="2">
    <source>
        <dbReference type="EMBL" id="CAB1457195.1"/>
    </source>
</evidence>
<gene>
    <name evidence="2" type="ORF">PLEPLA_LOCUS44999</name>
</gene>
<dbReference type="EMBL" id="CADEAL010004329">
    <property type="protein sequence ID" value="CAB1457195.1"/>
    <property type="molecule type" value="Genomic_DNA"/>
</dbReference>
<feature type="compositionally biased region" description="Polar residues" evidence="1">
    <location>
        <begin position="74"/>
        <end position="105"/>
    </location>
</feature>
<name>A0A9N7VZL0_PLEPL</name>
<keyword evidence="3" id="KW-1185">Reference proteome</keyword>